<dbReference type="Proteomes" id="UP001605036">
    <property type="component" value="Unassembled WGS sequence"/>
</dbReference>
<proteinExistence type="predicted"/>
<evidence type="ECO:0000313" key="2">
    <source>
        <dbReference type="Proteomes" id="UP001605036"/>
    </source>
</evidence>
<reference evidence="1 2" key="1">
    <citation type="submission" date="2024-09" db="EMBL/GenBank/DDBJ databases">
        <title>Chromosome-scale assembly of Riccia fluitans.</title>
        <authorList>
            <person name="Paukszto L."/>
            <person name="Sawicki J."/>
            <person name="Karawczyk K."/>
            <person name="Piernik-Szablinska J."/>
            <person name="Szczecinska M."/>
            <person name="Mazdziarz M."/>
        </authorList>
    </citation>
    <scope>NUCLEOTIDE SEQUENCE [LARGE SCALE GENOMIC DNA]</scope>
    <source>
        <strain evidence="1">Rf_01</strain>
        <tissue evidence="1">Aerial parts of the thallus</tissue>
    </source>
</reference>
<dbReference type="AlphaFoldDB" id="A0ABD1XV08"/>
<evidence type="ECO:0000313" key="1">
    <source>
        <dbReference type="EMBL" id="KAL2612732.1"/>
    </source>
</evidence>
<dbReference type="PANTHER" id="PTHR13608">
    <property type="entry name" value="ARMADILLO-LIKE HELICAL DOMAIN-CONTAINING PROTEIN 3"/>
    <property type="match status" value="1"/>
</dbReference>
<dbReference type="InterPro" id="IPR039868">
    <property type="entry name" value="ARMD3-like"/>
</dbReference>
<keyword evidence="2" id="KW-1185">Reference proteome</keyword>
<comment type="caution">
    <text evidence="1">The sequence shown here is derived from an EMBL/GenBank/DDBJ whole genome shotgun (WGS) entry which is preliminary data.</text>
</comment>
<name>A0ABD1XV08_9MARC</name>
<dbReference type="EMBL" id="JBHFFA010000007">
    <property type="protein sequence ID" value="KAL2612732.1"/>
    <property type="molecule type" value="Genomic_DNA"/>
</dbReference>
<organism evidence="1 2">
    <name type="scientific">Riccia fluitans</name>
    <dbReference type="NCBI Taxonomy" id="41844"/>
    <lineage>
        <taxon>Eukaryota</taxon>
        <taxon>Viridiplantae</taxon>
        <taxon>Streptophyta</taxon>
        <taxon>Embryophyta</taxon>
        <taxon>Marchantiophyta</taxon>
        <taxon>Marchantiopsida</taxon>
        <taxon>Marchantiidae</taxon>
        <taxon>Marchantiales</taxon>
        <taxon>Ricciaceae</taxon>
        <taxon>Riccia</taxon>
    </lineage>
</organism>
<sequence length="713" mass="77751">MVKNAQSLHVLSEGMQPSTTASRNGLAYRSAENYKAPLKEKFVSLYEDIFAGRSPIHTAKNQGIQGRAIITRFWDELLLLKVNEAFLAQVIAKAREDQLRGELKPIINELFDTCSTYLSDGNFIRVAHALETLTILLREIFKKRFTEQGYSIITLVAGSVEQSDSFFRRLVTSVSSLVIRDDVPVLVKSLVLRVYLTILIATDNVNTNTIASYLFVNNIFDALLAVFSVKLSADRKKLELDATLILILLLLWRESSNPYVKRLTSQVAPVIPLLHAVSSLLSPVPKTEPANETSTSSYGVWSSAEGVFGLIGNLFGLWPSAESNGQTGATGVGSVKGAETFDVKWCNNTAGIILLYFLFYLNPAMKSTQIWPSSDFIASQGAGAASGQTAAVLWISVLKAFLSLSKDILSHLPSTGAAGAMRGKLCLIILRCMVENHVSSDFLARTDAENFSLNQVPANGVVGIPYVLQFKSLSCVIVNMGISVLQLKPESSHLDADLFQRAAILIPIVLNHLRSRGWQLLPASIDWLGLWQALAGTCTWCGTETMFQRTGFPDLAELCLNILESCLGNSHELCGAPDETDRLHAMVLAHSAGLEQLVQVAAKARGEAVKSSKDGIRLVNVSAVKFHYEVQLAALGVRGQPTFEQALLGVKKKGLANLKLKNVHAGPGHSYTESTVELRILINLVRNLVAGYRQHLSASGKLKLELETTTTNT</sequence>
<protein>
    <submittedName>
        <fullName evidence="1">Uncharacterized protein</fullName>
    </submittedName>
</protein>
<accession>A0ABD1XV08</accession>
<dbReference type="PANTHER" id="PTHR13608:SF3">
    <property type="entry name" value="ARMADILLO-LIKE HELICAL DOMAIN-CONTAINING PROTEIN 3"/>
    <property type="match status" value="1"/>
</dbReference>
<gene>
    <name evidence="1" type="ORF">R1flu_024424</name>
</gene>